<gene>
    <name evidence="2" type="ORF">GBM96_04595</name>
</gene>
<evidence type="ECO:0000259" key="1">
    <source>
        <dbReference type="PROSITE" id="PS51208"/>
    </source>
</evidence>
<dbReference type="InterPro" id="IPR005546">
    <property type="entry name" value="Autotransporte_beta"/>
</dbReference>
<evidence type="ECO:0000313" key="3">
    <source>
        <dbReference type="Proteomes" id="UP000469462"/>
    </source>
</evidence>
<feature type="domain" description="Autotransporter" evidence="1">
    <location>
        <begin position="1040"/>
        <end position="1304"/>
    </location>
</feature>
<dbReference type="SUPFAM" id="SSF103515">
    <property type="entry name" value="Autotransporter"/>
    <property type="match status" value="1"/>
</dbReference>
<proteinExistence type="predicted"/>
<dbReference type="Gene3D" id="2.40.128.130">
    <property type="entry name" value="Autotransporter beta-domain"/>
    <property type="match status" value="1"/>
</dbReference>
<sequence length="1304" mass="136013">MNKTYKVARSLSRGVVVTSEKASARQGKVFKTVFVAVLSALAAAGTEAATHEHTGPLYISNTTFTVSGTNSNLTFKADDQSKVTYEAGSALAAWVNGETSLAQGSNFNLDKGTVVIDSVSANYGVDGTGTIQLISRNGVISQFNTNQTSLGTSGDIVVSFSSVVSSAVTAMSGGIESTKEAFTLGSKGSVGAEAHTVTLDVAENGNAHIDSHGDLILANVVVQNKGGRLELNAKTDAGKEIKVQSDLGPEASGAQTVFGSKTTIDSANVVADAILLAKDKATAEEMNGYSKVFSFTENKNISADINAANAIVTVANGGLLEATTKLDVNTGRTLDINAAVGSSPAGQLKAQELNANGTVNMNGSAEINTVNALSGSQVRFGGQSKIKNAVVGKSGTLTLGDNASSSAYVELGSISYIARETSSGAGDGGQVHLAKGTVRTTSDQLFVKDPSKSGIESIGNFKEGISNTTGRVGDLFLRLTDAAFDYTLDQWRALQSKTKSPTADNSAFIELENALLVNATTSNGKATIGDAVAIGYAGKSAIVSESKSADHVFTLSKGYGITFGSLEINDKETQFNGLTFTGSSPLTLRGDMDGKVFYLPKVTGSDGTQQVMPVTLDVDTTFGDELAATTDKAVVDGKITAKKSVKISKNGDFAFAEDLTLAGTADSADLTIEGRFAGKNIVRTSANANVNTVIAGGIAVLDGTTPDPKDPAAGQGTQVSTGYAVINSRKLESGEVLGGLLVLGQAYEANALQYQQSHRLDNTLWIGQAVTLKDNISFGAALTDKQNATGVNTAVIDLQTLAQSAYKGAADKAVVNRADNLTLIRPTVERVVLANLKNISADSRVYDEAKGLYYLNAGVDLSASAAAAGSSSGVVLLGTRLYQDGSQKASGSTSVSNTVASDGKIYFVKDQKADAELKALNIHSQGVIDRELDQVQFGNALADFFIFDVFGDEAQNAELKAAKEAWTKYQAENGAGWTAEQLENERKAFFAPLFEKIVDAEHAATNMAVEGGAFSSALDYQNEVVGALDRRASLANLNASRTQGFTPWVDVFGSRNKAKTLFGDGEGYEADLYGAVLGFDYTSLAGGVVGVAFNAGKADGNSVGSGARVDNDADYYGFSVYAAQQFGAFNIKGDLGYSRASNDLSTTGVLGSFKESLDADLWTVGAGAEFLLEAGPVNVVPHACIRMTRLSMDDSKYGADYDDMTVYQLPLGVSVSSAFEMNGWKLAPVFDLSLVPTFGDKDASAEYLGGITATTRVVDSNPVQGTIGLEAQTGAFTFGLNYRLTRGGDDRTNNAFNANVRYAF</sequence>
<dbReference type="Proteomes" id="UP000469462">
    <property type="component" value="Unassembled WGS sequence"/>
</dbReference>
<comment type="caution">
    <text evidence="2">The sequence shown here is derived from an EMBL/GenBank/DDBJ whole genome shotgun (WGS) entry which is preliminary data.</text>
</comment>
<dbReference type="SMART" id="SM00869">
    <property type="entry name" value="Autotransporter"/>
    <property type="match status" value="1"/>
</dbReference>
<keyword evidence="3" id="KW-1185">Reference proteome</keyword>
<evidence type="ECO:0000313" key="2">
    <source>
        <dbReference type="EMBL" id="KAB7651794.1"/>
    </source>
</evidence>
<protein>
    <submittedName>
        <fullName evidence="2">Autotransporter outer membrane beta-barrel domain-containing protein</fullName>
    </submittedName>
</protein>
<reference evidence="2 3" key="1">
    <citation type="submission" date="2019-10" db="EMBL/GenBank/DDBJ databases">
        <title>Genome diversity of Sutterella seckii.</title>
        <authorList>
            <person name="Chaplin A.V."/>
            <person name="Sokolova S.R."/>
            <person name="Mosin K.A."/>
            <person name="Ivanova E.L."/>
            <person name="Kochetkova T.O."/>
            <person name="Goltsov A.Y."/>
            <person name="Trofimov D.Y."/>
            <person name="Efimov B.A."/>
        </authorList>
    </citation>
    <scope>NUCLEOTIDE SEQUENCE [LARGE SCALE GENOMIC DNA]</scope>
    <source>
        <strain evidence="2 3">ASD3426</strain>
    </source>
</reference>
<organism evidence="2 3">
    <name type="scientific">Sutterella seckii</name>
    <dbReference type="NCBI Taxonomy" id="1944635"/>
    <lineage>
        <taxon>Bacteria</taxon>
        <taxon>Pseudomonadati</taxon>
        <taxon>Pseudomonadota</taxon>
        <taxon>Betaproteobacteria</taxon>
        <taxon>Burkholderiales</taxon>
        <taxon>Sutterellaceae</taxon>
        <taxon>Sutterella</taxon>
    </lineage>
</organism>
<name>A0AAI9SCL6_9BURK</name>
<dbReference type="EMBL" id="WEHW01000010">
    <property type="protein sequence ID" value="KAB7651794.1"/>
    <property type="molecule type" value="Genomic_DNA"/>
</dbReference>
<dbReference type="Pfam" id="PF03797">
    <property type="entry name" value="Autotransporter"/>
    <property type="match status" value="1"/>
</dbReference>
<accession>A0AAI9SCL6</accession>
<dbReference type="PROSITE" id="PS51208">
    <property type="entry name" value="AUTOTRANSPORTER"/>
    <property type="match status" value="1"/>
</dbReference>
<dbReference type="InterPro" id="IPR036709">
    <property type="entry name" value="Autotransporte_beta_dom_sf"/>
</dbReference>